<dbReference type="InterPro" id="IPR050169">
    <property type="entry name" value="Krueppel_C2H2_ZnF"/>
</dbReference>
<proteinExistence type="predicted"/>
<dbReference type="Pfam" id="PF01352">
    <property type="entry name" value="KRAB"/>
    <property type="match status" value="1"/>
</dbReference>
<evidence type="ECO:0000313" key="2">
    <source>
        <dbReference type="Ensembl" id="ENSCHIP00010025934.1"/>
    </source>
</evidence>
<dbReference type="GO" id="GO:0006355">
    <property type="term" value="P:regulation of DNA-templated transcription"/>
    <property type="evidence" value="ECO:0007669"/>
    <property type="project" value="InterPro"/>
</dbReference>
<dbReference type="CDD" id="cd07765">
    <property type="entry name" value="KRAB_A-box"/>
    <property type="match status" value="1"/>
</dbReference>
<dbReference type="PANTHER" id="PTHR23232:SF158">
    <property type="entry name" value="KRAB DOMAIN-CONTAINING PROTEIN 5"/>
    <property type="match status" value="1"/>
</dbReference>
<reference evidence="2" key="1">
    <citation type="submission" date="2019-03" db="EMBL/GenBank/DDBJ databases">
        <title>Genome sequencing and reference-guided assembly of Black Bengal Goat (Capra hircus).</title>
        <authorList>
            <person name="Siddiki A.Z."/>
            <person name="Baten A."/>
            <person name="Billah M."/>
            <person name="Alam M.A.U."/>
            <person name="Shawrob K.S.M."/>
            <person name="Saha S."/>
            <person name="Chowdhury M."/>
            <person name="Rahman A.H."/>
            <person name="Stear M."/>
            <person name="Miah G."/>
            <person name="Das G.B."/>
            <person name="Hossain M.M."/>
            <person name="Kumkum M."/>
            <person name="Islam M.S."/>
            <person name="Mollah A.M."/>
            <person name="Ahsan A."/>
            <person name="Tusar F."/>
            <person name="Khan M.K.I."/>
        </authorList>
    </citation>
    <scope>NUCLEOTIDE SEQUENCE [LARGE SCALE GENOMIC DNA]</scope>
</reference>
<protein>
    <recommendedName>
        <fullName evidence="1">KRAB domain-containing protein</fullName>
    </recommendedName>
</protein>
<dbReference type="Ensembl" id="ENSCHIT00010036601.1">
    <property type="protein sequence ID" value="ENSCHIP00010025934.1"/>
    <property type="gene ID" value="ENSCHIG00010019298.1"/>
</dbReference>
<dbReference type="SUPFAM" id="SSF109640">
    <property type="entry name" value="KRAB domain (Kruppel-associated box)"/>
    <property type="match status" value="1"/>
</dbReference>
<dbReference type="AlphaFoldDB" id="A0A8C2RAL1"/>
<organism evidence="2">
    <name type="scientific">Capra hircus</name>
    <name type="common">Goat</name>
    <dbReference type="NCBI Taxonomy" id="9925"/>
    <lineage>
        <taxon>Eukaryota</taxon>
        <taxon>Metazoa</taxon>
        <taxon>Chordata</taxon>
        <taxon>Craniata</taxon>
        <taxon>Vertebrata</taxon>
        <taxon>Euteleostomi</taxon>
        <taxon>Mammalia</taxon>
        <taxon>Eutheria</taxon>
        <taxon>Laurasiatheria</taxon>
        <taxon>Artiodactyla</taxon>
        <taxon>Ruminantia</taxon>
        <taxon>Pecora</taxon>
        <taxon>Bovidae</taxon>
        <taxon>Caprinae</taxon>
        <taxon>Capra</taxon>
    </lineage>
</organism>
<dbReference type="Gene3D" id="6.10.140.140">
    <property type="match status" value="1"/>
</dbReference>
<name>A0A8C2RAL1_CAPHI</name>
<dbReference type="PROSITE" id="PS50805">
    <property type="entry name" value="KRAB"/>
    <property type="match status" value="1"/>
</dbReference>
<sequence>MALSQGHLTFKDVAIKFSQEEWECLDPAQRTLYRDVMLETYRNLLSVGEDHFPLEVGICPGVSLHFPCASWEPLFCLTDLRALLTQTC</sequence>
<dbReference type="InterPro" id="IPR036051">
    <property type="entry name" value="KRAB_dom_sf"/>
</dbReference>
<evidence type="ECO:0000259" key="1">
    <source>
        <dbReference type="PROSITE" id="PS50805"/>
    </source>
</evidence>
<feature type="domain" description="KRAB" evidence="1">
    <location>
        <begin position="8"/>
        <end position="88"/>
    </location>
</feature>
<dbReference type="SMART" id="SM00349">
    <property type="entry name" value="KRAB"/>
    <property type="match status" value="1"/>
</dbReference>
<accession>A0A8C2RAL1</accession>
<dbReference type="PANTHER" id="PTHR23232">
    <property type="entry name" value="KRAB DOMAIN C2H2 ZINC FINGER"/>
    <property type="match status" value="1"/>
</dbReference>
<reference evidence="2" key="2">
    <citation type="submission" date="2025-08" db="UniProtKB">
        <authorList>
            <consortium name="Ensembl"/>
        </authorList>
    </citation>
    <scope>IDENTIFICATION</scope>
</reference>
<dbReference type="InterPro" id="IPR001909">
    <property type="entry name" value="KRAB"/>
</dbReference>